<dbReference type="Pfam" id="PF07736">
    <property type="entry name" value="CM_1"/>
    <property type="match status" value="1"/>
</dbReference>
<feature type="binding site" evidence="2">
    <location>
        <position position="108"/>
    </location>
    <ligand>
        <name>prephenate</name>
        <dbReference type="ChEBI" id="CHEBI:29934"/>
    </ligand>
</feature>
<dbReference type="SUPFAM" id="SSF55298">
    <property type="entry name" value="YjgF-like"/>
    <property type="match status" value="1"/>
</dbReference>
<dbReference type="CDD" id="cd02185">
    <property type="entry name" value="AroH"/>
    <property type="match status" value="1"/>
</dbReference>
<dbReference type="GO" id="GO:0004106">
    <property type="term" value="F:chorismate mutase activity"/>
    <property type="evidence" value="ECO:0007669"/>
    <property type="project" value="UniProtKB-UniRule"/>
</dbReference>
<dbReference type="NCBIfam" id="TIGR01796">
    <property type="entry name" value="CM_mono_aroH"/>
    <property type="match status" value="1"/>
</dbReference>
<comment type="catalytic activity">
    <reaction evidence="3">
        <text>chorismate = prephenate</text>
        <dbReference type="Rhea" id="RHEA:13897"/>
        <dbReference type="ChEBI" id="CHEBI:29748"/>
        <dbReference type="ChEBI" id="CHEBI:29934"/>
        <dbReference type="EC" id="5.4.99.5"/>
    </reaction>
</comment>
<proteinExistence type="predicted"/>
<dbReference type="GO" id="GO:0046417">
    <property type="term" value="P:chorismate metabolic process"/>
    <property type="evidence" value="ECO:0007669"/>
    <property type="project" value="TreeGrafter"/>
</dbReference>
<dbReference type="GO" id="GO:0008652">
    <property type="term" value="P:amino acid biosynthetic process"/>
    <property type="evidence" value="ECO:0007669"/>
    <property type="project" value="UniProtKB-UniRule"/>
</dbReference>
<dbReference type="UniPathway" id="UPA00120">
    <property type="reaction ID" value="UER00203"/>
</dbReference>
<evidence type="ECO:0000256" key="2">
    <source>
        <dbReference type="PIRSR" id="PIRSR005965-1"/>
    </source>
</evidence>
<name>A0A2A6E446_9BACL</name>
<evidence type="ECO:0000313" key="4">
    <source>
        <dbReference type="EMBL" id="PDO11692.1"/>
    </source>
</evidence>
<feature type="binding site" evidence="2">
    <location>
        <position position="7"/>
    </location>
    <ligand>
        <name>prephenate</name>
        <dbReference type="ChEBI" id="CHEBI:29934"/>
    </ligand>
</feature>
<evidence type="ECO:0000256" key="3">
    <source>
        <dbReference type="PROSITE-ProRule" id="PRU00514"/>
    </source>
</evidence>
<dbReference type="PANTHER" id="PTHR21164">
    <property type="entry name" value="CHORISMATE MUTASE"/>
    <property type="match status" value="1"/>
</dbReference>
<keyword evidence="3" id="KW-0413">Isomerase</keyword>
<dbReference type="InterPro" id="IPR008243">
    <property type="entry name" value="Chorismate_mutase_AroH"/>
</dbReference>
<feature type="binding site" evidence="2">
    <location>
        <position position="90"/>
    </location>
    <ligand>
        <name>prephenate</name>
        <dbReference type="ChEBI" id="CHEBI:29934"/>
    </ligand>
</feature>
<gene>
    <name evidence="4" type="ORF">BLM47_00830</name>
</gene>
<dbReference type="Gene3D" id="3.30.1330.40">
    <property type="entry name" value="RutC-like"/>
    <property type="match status" value="1"/>
</dbReference>
<keyword evidence="2 3" id="KW-0028">Amino-acid biosynthesis</keyword>
<dbReference type="EC" id="5.4.99.5" evidence="1 3"/>
<comment type="caution">
    <text evidence="4">The sequence shown here is derived from an EMBL/GenBank/DDBJ whole genome shotgun (WGS) entry which is preliminary data.</text>
</comment>
<dbReference type="GO" id="GO:0009073">
    <property type="term" value="P:aromatic amino acid family biosynthetic process"/>
    <property type="evidence" value="ECO:0007669"/>
    <property type="project" value="UniProtKB-UniRule"/>
</dbReference>
<dbReference type="PIRSF" id="PIRSF005965">
    <property type="entry name" value="Chor_mut_AroH"/>
    <property type="match status" value="1"/>
</dbReference>
<accession>A0A2A6E446</accession>
<organism evidence="4 5">
    <name type="scientific">Candidatus Reconcilbacillus cellulovorans</name>
    <dbReference type="NCBI Taxonomy" id="1906605"/>
    <lineage>
        <taxon>Bacteria</taxon>
        <taxon>Bacillati</taxon>
        <taxon>Bacillota</taxon>
        <taxon>Bacilli</taxon>
        <taxon>Bacillales</taxon>
        <taxon>Paenibacillaceae</taxon>
        <taxon>Candidatus Reconcilbacillus</taxon>
    </lineage>
</organism>
<sequence length="132" mass="14921">MYVRGIRGATTVQRNDEVEILEETRRLLDAIVRENDIVPDDIACVLITVTQDLNATFPAQAIRQMPGWELVPLMCSLEIDVPGGLPRCIRLMVMVNTDKRQTEIRHVYLNDARRLRPDLAGSPLDKNPTLSV</sequence>
<dbReference type="EMBL" id="MOXJ01000001">
    <property type="protein sequence ID" value="PDO11692.1"/>
    <property type="molecule type" value="Genomic_DNA"/>
</dbReference>
<evidence type="ECO:0000256" key="1">
    <source>
        <dbReference type="NCBIfam" id="TIGR01796"/>
    </source>
</evidence>
<protein>
    <recommendedName>
        <fullName evidence="1 3">chorismate mutase</fullName>
        <ecNumber evidence="1 3">5.4.99.5</ecNumber>
    </recommendedName>
</protein>
<dbReference type="PANTHER" id="PTHR21164:SF0">
    <property type="entry name" value="CHORISMATE MUTASE AROH"/>
    <property type="match status" value="1"/>
</dbReference>
<evidence type="ECO:0000313" key="5">
    <source>
        <dbReference type="Proteomes" id="UP000243688"/>
    </source>
</evidence>
<dbReference type="Proteomes" id="UP000243688">
    <property type="component" value="Unassembled WGS sequence"/>
</dbReference>
<dbReference type="InterPro" id="IPR035959">
    <property type="entry name" value="RutC-like_sf"/>
</dbReference>
<reference evidence="4 5" key="1">
    <citation type="submission" date="2016-12" db="EMBL/GenBank/DDBJ databases">
        <title>Candidatus Reconcilibacillus cellulovorans genome.</title>
        <authorList>
            <person name="Kolinko S."/>
            <person name="Wu Y.-W."/>
            <person name="Tachea F."/>
            <person name="Denzel E."/>
            <person name="Hiras J."/>
            <person name="Baecker N."/>
            <person name="Chan L.J."/>
            <person name="Eichorst S.A."/>
            <person name="Frey D."/>
            <person name="Adams P.D."/>
            <person name="Pray T."/>
            <person name="Tanjore D."/>
            <person name="Petzold C.J."/>
            <person name="Gladden J.M."/>
            <person name="Simmons B.A."/>
            <person name="Singer S.W."/>
        </authorList>
    </citation>
    <scope>NUCLEOTIDE SEQUENCE [LARGE SCALE GENOMIC DNA]</scope>
    <source>
        <strain evidence="4">JTherm</strain>
    </source>
</reference>
<dbReference type="PROSITE" id="PS51167">
    <property type="entry name" value="CHORISMATE_MUT_1"/>
    <property type="match status" value="1"/>
</dbReference>
<dbReference type="AlphaFoldDB" id="A0A2A6E446"/>
<keyword evidence="2 3" id="KW-0057">Aromatic amino acid biosynthesis</keyword>